<dbReference type="AlphaFoldDB" id="A0A0A9GEE1"/>
<organism evidence="1">
    <name type="scientific">Arundo donax</name>
    <name type="common">Giant reed</name>
    <name type="synonym">Donax arundinaceus</name>
    <dbReference type="NCBI Taxonomy" id="35708"/>
    <lineage>
        <taxon>Eukaryota</taxon>
        <taxon>Viridiplantae</taxon>
        <taxon>Streptophyta</taxon>
        <taxon>Embryophyta</taxon>
        <taxon>Tracheophyta</taxon>
        <taxon>Spermatophyta</taxon>
        <taxon>Magnoliopsida</taxon>
        <taxon>Liliopsida</taxon>
        <taxon>Poales</taxon>
        <taxon>Poaceae</taxon>
        <taxon>PACMAD clade</taxon>
        <taxon>Arundinoideae</taxon>
        <taxon>Arundineae</taxon>
        <taxon>Arundo</taxon>
    </lineage>
</organism>
<evidence type="ECO:0000313" key="1">
    <source>
        <dbReference type="EMBL" id="JAE20921.1"/>
    </source>
</evidence>
<protein>
    <submittedName>
        <fullName evidence="1">Uncharacterized protein</fullName>
    </submittedName>
</protein>
<accession>A0A0A9GEE1</accession>
<sequence>MLWHMQLINSFKTMDLFGCRALLSLPRIVKEQGSSFM</sequence>
<name>A0A0A9GEE1_ARUDO</name>
<proteinExistence type="predicted"/>
<reference evidence="1" key="2">
    <citation type="journal article" date="2015" name="Data Brief">
        <title>Shoot transcriptome of the giant reed, Arundo donax.</title>
        <authorList>
            <person name="Barrero R.A."/>
            <person name="Guerrero F.D."/>
            <person name="Moolhuijzen P."/>
            <person name="Goolsby J.A."/>
            <person name="Tidwell J."/>
            <person name="Bellgard S.E."/>
            <person name="Bellgard M.I."/>
        </authorList>
    </citation>
    <scope>NUCLEOTIDE SEQUENCE</scope>
    <source>
        <tissue evidence="1">Shoot tissue taken approximately 20 cm above the soil surface</tissue>
    </source>
</reference>
<dbReference type="EMBL" id="GBRH01176975">
    <property type="protein sequence ID" value="JAE20921.1"/>
    <property type="molecule type" value="Transcribed_RNA"/>
</dbReference>
<reference evidence="1" key="1">
    <citation type="submission" date="2014-09" db="EMBL/GenBank/DDBJ databases">
        <authorList>
            <person name="Magalhaes I.L.F."/>
            <person name="Oliveira U."/>
            <person name="Santos F.R."/>
            <person name="Vidigal T.H.D.A."/>
            <person name="Brescovit A.D."/>
            <person name="Santos A.J."/>
        </authorList>
    </citation>
    <scope>NUCLEOTIDE SEQUENCE</scope>
    <source>
        <tissue evidence="1">Shoot tissue taken approximately 20 cm above the soil surface</tissue>
    </source>
</reference>